<evidence type="ECO:0000256" key="1">
    <source>
        <dbReference type="SAM" id="Phobius"/>
    </source>
</evidence>
<organism evidence="2 3">
    <name type="scientific">Sphingomonas palmae</name>
    <dbReference type="NCBI Taxonomy" id="1855283"/>
    <lineage>
        <taxon>Bacteria</taxon>
        <taxon>Pseudomonadati</taxon>
        <taxon>Pseudomonadota</taxon>
        <taxon>Alphaproteobacteria</taxon>
        <taxon>Sphingomonadales</taxon>
        <taxon>Sphingomonadaceae</taxon>
        <taxon>Sphingomonas</taxon>
    </lineage>
</organism>
<keyword evidence="1" id="KW-1133">Transmembrane helix</keyword>
<keyword evidence="1" id="KW-0812">Transmembrane</keyword>
<dbReference type="Proteomes" id="UP000199214">
    <property type="component" value="Unassembled WGS sequence"/>
</dbReference>
<dbReference type="EMBL" id="FNZZ01000002">
    <property type="protein sequence ID" value="SEL11902.1"/>
    <property type="molecule type" value="Genomic_DNA"/>
</dbReference>
<evidence type="ECO:0000313" key="2">
    <source>
        <dbReference type="EMBL" id="SEL11902.1"/>
    </source>
</evidence>
<sequence>MTDPLDLDRFRDLADAYGGVVARWPVAHRAAAARVALTPEGRAILADALLLDARLDQWTIPAPAAGLAARIGSKAAVGTRSARIRQRWWWSGFGLAATLAGVVAGTAAVAVAPPVDMAAGSTSFGDVAGMEG</sequence>
<reference evidence="3" key="1">
    <citation type="submission" date="2016-10" db="EMBL/GenBank/DDBJ databases">
        <authorList>
            <person name="Varghese N."/>
            <person name="Submissions S."/>
        </authorList>
    </citation>
    <scope>NUCLEOTIDE SEQUENCE [LARGE SCALE GENOMIC DNA]</scope>
    <source>
        <strain evidence="3">JS21-1</strain>
    </source>
</reference>
<protein>
    <submittedName>
        <fullName evidence="2">Uncharacterized protein</fullName>
    </submittedName>
</protein>
<keyword evidence="3" id="KW-1185">Reference proteome</keyword>
<keyword evidence="1" id="KW-0472">Membrane</keyword>
<dbReference type="STRING" id="1855283.SAMN05216382_1530"/>
<accession>A0A1H7ML23</accession>
<dbReference type="AlphaFoldDB" id="A0A1H7ML23"/>
<proteinExistence type="predicted"/>
<name>A0A1H7ML23_9SPHN</name>
<feature type="transmembrane region" description="Helical" evidence="1">
    <location>
        <begin position="88"/>
        <end position="112"/>
    </location>
</feature>
<dbReference type="RefSeq" id="WP_093004881.1">
    <property type="nucleotide sequence ID" value="NZ_FNZZ01000002.1"/>
</dbReference>
<gene>
    <name evidence="2" type="ORF">SAMN05216382_1530</name>
</gene>
<evidence type="ECO:0000313" key="3">
    <source>
        <dbReference type="Proteomes" id="UP000199214"/>
    </source>
</evidence>